<evidence type="ECO:0000313" key="10">
    <source>
        <dbReference type="RefSeq" id="XP_022288594.1"/>
    </source>
</evidence>
<feature type="region of interest" description="Disordered" evidence="6">
    <location>
        <begin position="452"/>
        <end position="472"/>
    </location>
</feature>
<dbReference type="GO" id="GO:1990966">
    <property type="term" value="P:ATP generation from poly-ADP-D-ribose"/>
    <property type="evidence" value="ECO:0007669"/>
    <property type="project" value="TreeGrafter"/>
</dbReference>
<dbReference type="GO" id="GO:0006282">
    <property type="term" value="P:regulation of DNA repair"/>
    <property type="evidence" value="ECO:0007669"/>
    <property type="project" value="InterPro"/>
</dbReference>
<dbReference type="RefSeq" id="XP_022288595.1">
    <property type="nucleotide sequence ID" value="XM_022432887.1"/>
</dbReference>
<feature type="compositionally biased region" description="Polar residues" evidence="6">
    <location>
        <begin position="750"/>
        <end position="772"/>
    </location>
</feature>
<name>A0A8B8ABP3_CRAVI</name>
<gene>
    <name evidence="10 11" type="primary">LOC111100790</name>
</gene>
<organism evidence="9 11">
    <name type="scientific">Crassostrea virginica</name>
    <name type="common">Eastern oyster</name>
    <dbReference type="NCBI Taxonomy" id="6565"/>
    <lineage>
        <taxon>Eukaryota</taxon>
        <taxon>Metazoa</taxon>
        <taxon>Spiralia</taxon>
        <taxon>Lophotrochozoa</taxon>
        <taxon>Mollusca</taxon>
        <taxon>Bivalvia</taxon>
        <taxon>Autobranchia</taxon>
        <taxon>Pteriomorphia</taxon>
        <taxon>Ostreida</taxon>
        <taxon>Ostreoidea</taxon>
        <taxon>Ostreidae</taxon>
        <taxon>Crassostrea</taxon>
    </lineage>
</organism>
<dbReference type="OrthoDB" id="6154436at2759"/>
<keyword evidence="9" id="KW-1185">Reference proteome</keyword>
<evidence type="ECO:0000313" key="11">
    <source>
        <dbReference type="RefSeq" id="XP_022288595.1"/>
    </source>
</evidence>
<dbReference type="InterPro" id="IPR048362">
    <property type="entry name" value="PARG_helical"/>
</dbReference>
<dbReference type="GeneID" id="111100790"/>
<feature type="region of interest" description="Disordered" evidence="6">
    <location>
        <begin position="1067"/>
        <end position="1087"/>
    </location>
</feature>
<dbReference type="InterPro" id="IPR007724">
    <property type="entry name" value="Poly_GlycHdrlase"/>
</dbReference>
<dbReference type="Pfam" id="PF05028">
    <property type="entry name" value="PARG_cat_C"/>
    <property type="match status" value="2"/>
</dbReference>
<feature type="domain" description="PARG catalytic Macro" evidence="7">
    <location>
        <begin position="1229"/>
        <end position="1280"/>
    </location>
</feature>
<comment type="similarity">
    <text evidence="1">Belongs to the poly(ADP-ribose) glycohydrolase family.</text>
</comment>
<feature type="binding site" evidence="5">
    <location>
        <position position="251"/>
    </location>
    <ligand>
        <name>substrate</name>
    </ligand>
</feature>
<dbReference type="PANTHER" id="PTHR12837:SF0">
    <property type="entry name" value="POLY(ADP-RIBOSE) GLYCOHYDROLASE"/>
    <property type="match status" value="1"/>
</dbReference>
<proteinExistence type="inferred from homology"/>
<feature type="active site" evidence="4">
    <location>
        <position position="248"/>
    </location>
</feature>
<sequence>MNDAFEYVVFPSQKSCWPSIQNLLKELKLLLNAEPCDLCKFALTHQQIVDIIDTEDVDLPIRDETCLRDTILYGFVEYLEIDTSEAERALILQSTLPKIIDLALDIEKYVDSDEVLKISVQHQEEEWLLNRRFVGSILATAFLCLFDGRKTTKSYNFYLNSISFCGFFHHLPSPPQNAKLQCFFNYFERIGNDPSSIPGNIRFLRQVVAYEELPTLDSWLTSECELCPFDVHQEGHIEDSVPEAIEVDFANRFIGGGVLGRGSVQEEIRFTVCPELVSSLLFMECMDDNEAIIIQGYEQFSETTGYGPSFTYVGDHRDPAQFDENGVLENTLCAIDAISYPRGSPSKQYQDIHYLRDLNKAFVGFSAKVKKSSRRQSEELSHSIQTDKCDKAFDLLSDDSEEFQTASEGEDGNSDVVNCTAEQLGISKLVDGLVTRILYSAIQEVCNRHGYERSDTHSTLEDRSSSSSYLRRQEELDESLDMGDLECQDWVSRFRRRSSNLSDIGSRRSSCSTRYSSDFSSELEEYYENYQRRDQNIIQKTIAEEEGCPVISDFANSLATMLIQESTTIAAQSAVQNFNDRVPEVCIMRPIAFKPDVENNMQRTNYFASTVSESTAQKFANDFINNLFPSVFSTLSNLTSGKCHRLSLHDIPMVRAGSVYSDSDEDCDMNNCDTYMGGYYPGSVVEDNYPLVDEAELRIAAVNLVDSAIHSAVQIVQGSVTPPAQIGEDGDLNMSNVVTDSSSEKEDNLSFLSNSLGKPWEQSSSPSKSPKNVQFHETVILNKDDNAVAKAMSESSNSQDSFSCTVPMLLVTDELSQSDRLCGAYSQIAENIIRSGFTDALKDLQKETGETFEGSSLKFSASGYLPEKTLIVKGNSLIHPGEILRGESYEDISGPREINCCASSLSRDLLTNAFIEVQQSSGATNGSSYARRSSEPMKLSSQAARQLVEDNQQGVRRYTEKSKSCTEDDLVDDVRELDRRWAMEDFRNRKGSCGFKDPTLSRFAEELMKTECRIPTLQIPISSTSNRSLSGSSTSFHSSKSGFKDPMLSSFEEELLSTSFGRSSIRSSSIKRKRRSTGSRATSAGRTRQSLYLSELEQETVADFADRLAQGIVLESIETVLRGLLDSRFSRRDDVPFTTSSPIPDSLLNLADSLSSQVIEDAILSAVEELKAQQQEENSDHSNSTSEEEFSDALDVPCHVIEEFADEVAKQVLDTSVKFIIREMECFKKKTSGRPIATGNWGCGAFRGDVHLKCMLQWMAASYAGVPNLIYYTFHHEELTQLEEVVFAVKARNWCVGHLMQAIRTYCIACEGNAPRDRPDLFQLLLDQDSFTDII</sequence>
<dbReference type="GO" id="GO:0005634">
    <property type="term" value="C:nucleus"/>
    <property type="evidence" value="ECO:0007669"/>
    <property type="project" value="TreeGrafter"/>
</dbReference>
<evidence type="ECO:0000256" key="5">
    <source>
        <dbReference type="PIRSR" id="PIRSR607724-2"/>
    </source>
</evidence>
<evidence type="ECO:0000256" key="3">
    <source>
        <dbReference type="ARBA" id="ARBA00022801"/>
    </source>
</evidence>
<feature type="active site" evidence="4">
    <location>
        <position position="267"/>
    </location>
</feature>
<dbReference type="GO" id="GO:0009225">
    <property type="term" value="P:nucleotide-sugar metabolic process"/>
    <property type="evidence" value="ECO:0007669"/>
    <property type="project" value="TreeGrafter"/>
</dbReference>
<dbReference type="GO" id="GO:0004649">
    <property type="term" value="F:poly(ADP-ribose) glycohydrolase activity"/>
    <property type="evidence" value="ECO:0007669"/>
    <property type="project" value="UniProtKB-EC"/>
</dbReference>
<feature type="domain" description="PARG catalytic Macro" evidence="7">
    <location>
        <begin position="217"/>
        <end position="373"/>
    </location>
</feature>
<dbReference type="Pfam" id="PF20811">
    <property type="entry name" value="PARG_cat_N"/>
    <property type="match status" value="1"/>
</dbReference>
<dbReference type="GO" id="GO:0005975">
    <property type="term" value="P:carbohydrate metabolic process"/>
    <property type="evidence" value="ECO:0007669"/>
    <property type="project" value="InterPro"/>
</dbReference>
<feature type="active site" evidence="4">
    <location>
        <position position="266"/>
    </location>
</feature>
<feature type="compositionally biased region" description="Basic and acidic residues" evidence="6">
    <location>
        <begin position="452"/>
        <end position="464"/>
    </location>
</feature>
<feature type="domain" description="PARG helical" evidence="8">
    <location>
        <begin position="84"/>
        <end position="203"/>
    </location>
</feature>
<reference evidence="10 11" key="1">
    <citation type="submission" date="2025-04" db="UniProtKB">
        <authorList>
            <consortium name="RefSeq"/>
        </authorList>
    </citation>
    <scope>IDENTIFICATION</scope>
    <source>
        <tissue evidence="10 11">Whole sample</tissue>
    </source>
</reference>
<protein>
    <recommendedName>
        <fullName evidence="2">poly(ADP-ribose) glycohydrolase</fullName>
        <ecNumber evidence="2">3.2.1.143</ecNumber>
    </recommendedName>
</protein>
<dbReference type="PANTHER" id="PTHR12837">
    <property type="entry name" value="POLY ADP-RIBOSE GLYCOHYDROLASE"/>
    <property type="match status" value="1"/>
</dbReference>
<evidence type="ECO:0000256" key="1">
    <source>
        <dbReference type="ARBA" id="ARBA00009545"/>
    </source>
</evidence>
<evidence type="ECO:0000256" key="4">
    <source>
        <dbReference type="PIRSR" id="PIRSR607724-1"/>
    </source>
</evidence>
<dbReference type="EC" id="3.2.1.143" evidence="2"/>
<dbReference type="InterPro" id="IPR046372">
    <property type="entry name" value="PARG_cat_C"/>
</dbReference>
<evidence type="ECO:0000259" key="8">
    <source>
        <dbReference type="Pfam" id="PF20811"/>
    </source>
</evidence>
<feature type="binding site" evidence="5">
    <location>
        <position position="265"/>
    </location>
    <ligand>
        <name>substrate</name>
    </ligand>
</feature>
<dbReference type="RefSeq" id="XP_022288594.1">
    <property type="nucleotide sequence ID" value="XM_022432886.1"/>
</dbReference>
<evidence type="ECO:0000259" key="7">
    <source>
        <dbReference type="Pfam" id="PF05028"/>
    </source>
</evidence>
<dbReference type="Proteomes" id="UP000694844">
    <property type="component" value="Chromosome 6"/>
</dbReference>
<feature type="region of interest" description="Disordered" evidence="6">
    <location>
        <begin position="721"/>
        <end position="772"/>
    </location>
</feature>
<feature type="compositionally biased region" description="Low complexity" evidence="6">
    <location>
        <begin position="1023"/>
        <end position="1041"/>
    </location>
</feature>
<evidence type="ECO:0000256" key="6">
    <source>
        <dbReference type="SAM" id="MobiDB-lite"/>
    </source>
</evidence>
<evidence type="ECO:0000256" key="2">
    <source>
        <dbReference type="ARBA" id="ARBA00012255"/>
    </source>
</evidence>
<dbReference type="KEGG" id="cvn:111100790"/>
<feature type="binding site" evidence="5">
    <location>
        <position position="306"/>
    </location>
    <ligand>
        <name>substrate</name>
    </ligand>
</feature>
<dbReference type="GO" id="GO:0005737">
    <property type="term" value="C:cytoplasm"/>
    <property type="evidence" value="ECO:0007669"/>
    <property type="project" value="TreeGrafter"/>
</dbReference>
<accession>A0A8B8ABP3</accession>
<keyword evidence="3" id="KW-0378">Hydrolase</keyword>
<evidence type="ECO:0000313" key="9">
    <source>
        <dbReference type="Proteomes" id="UP000694844"/>
    </source>
</evidence>
<feature type="region of interest" description="Disordered" evidence="6">
    <location>
        <begin position="1023"/>
        <end position="1043"/>
    </location>
</feature>